<dbReference type="Proteomes" id="UP000465241">
    <property type="component" value="Unassembled WGS sequence"/>
</dbReference>
<comment type="caution">
    <text evidence="1">The sequence shown here is derived from an EMBL/GenBank/DDBJ whole genome shotgun (WGS) entry which is preliminary data.</text>
</comment>
<protein>
    <submittedName>
        <fullName evidence="1">Uncharacterized protein</fullName>
    </submittedName>
</protein>
<organism evidence="1 2">
    <name type="scientific">Mycolicibacterium murale</name>
    <dbReference type="NCBI Taxonomy" id="182220"/>
    <lineage>
        <taxon>Bacteria</taxon>
        <taxon>Bacillati</taxon>
        <taxon>Actinomycetota</taxon>
        <taxon>Actinomycetes</taxon>
        <taxon>Mycobacteriales</taxon>
        <taxon>Mycobacteriaceae</taxon>
        <taxon>Mycolicibacterium</taxon>
    </lineage>
</organism>
<sequence length="71" mass="7381">MRHAEAVAAVSDPGPIAAAERAGAEASSQAQPMGSLGPRFDRLSVTVEAVCRTVTNGVSLCSGERFTRCYL</sequence>
<evidence type="ECO:0000313" key="1">
    <source>
        <dbReference type="EMBL" id="GFG60551.1"/>
    </source>
</evidence>
<accession>A0A7I9WS28</accession>
<proteinExistence type="predicted"/>
<keyword evidence="2" id="KW-1185">Reference proteome</keyword>
<evidence type="ECO:0000313" key="2">
    <source>
        <dbReference type="Proteomes" id="UP000465241"/>
    </source>
</evidence>
<gene>
    <name evidence="1" type="ORF">MMUR_46870</name>
</gene>
<dbReference type="EMBL" id="BLKT01000003">
    <property type="protein sequence ID" value="GFG60551.1"/>
    <property type="molecule type" value="Genomic_DNA"/>
</dbReference>
<dbReference type="AlphaFoldDB" id="A0A7I9WS28"/>
<name>A0A7I9WS28_9MYCO</name>
<reference evidence="1 2" key="1">
    <citation type="journal article" date="2019" name="Emerg. Microbes Infect.">
        <title>Comprehensive subspecies identification of 175 nontuberculous mycobacteria species based on 7547 genomic profiles.</title>
        <authorList>
            <person name="Matsumoto Y."/>
            <person name="Kinjo T."/>
            <person name="Motooka D."/>
            <person name="Nabeya D."/>
            <person name="Jung N."/>
            <person name="Uechi K."/>
            <person name="Horii T."/>
            <person name="Iida T."/>
            <person name="Fujita J."/>
            <person name="Nakamura S."/>
        </authorList>
    </citation>
    <scope>NUCLEOTIDE SEQUENCE [LARGE SCALE GENOMIC DNA]</scope>
    <source>
        <strain evidence="1 2">JCM 13392</strain>
    </source>
</reference>